<dbReference type="SUPFAM" id="SSF57756">
    <property type="entry name" value="Retrovirus zinc finger-like domains"/>
    <property type="match status" value="1"/>
</dbReference>
<evidence type="ECO:0000313" key="4">
    <source>
        <dbReference type="Proteomes" id="UP001151760"/>
    </source>
</evidence>
<dbReference type="InterPro" id="IPR001878">
    <property type="entry name" value="Znf_CCHC"/>
</dbReference>
<sequence length="181" mass="19666">MVAATKPSTIQKVVHIASTLTDETLRNGSIKKNPEKIGNGGEPSKDRNGRDDNKRTRTGNAFATTANPIRREYIGTTPKCIACNYHHSPETPCRTCFNYNRPGHFAKDCKVVPKNVNPINARNPTARACYECGSTDHVKVACPRLNQAQRPGGNHQNQAVAVNGGLGRGNNGNQARGRAFM</sequence>
<feature type="region of interest" description="Disordered" evidence="1">
    <location>
        <begin position="160"/>
        <end position="181"/>
    </location>
</feature>
<dbReference type="Proteomes" id="UP001151760">
    <property type="component" value="Unassembled WGS sequence"/>
</dbReference>
<comment type="caution">
    <text evidence="3">The sequence shown here is derived from an EMBL/GenBank/DDBJ whole genome shotgun (WGS) entry which is preliminary data.</text>
</comment>
<name>A0ABQ5H4I9_9ASTR</name>
<dbReference type="InterPro" id="IPR036875">
    <property type="entry name" value="Znf_CCHC_sf"/>
</dbReference>
<dbReference type="EMBL" id="BQNB010019194">
    <property type="protein sequence ID" value="GJT82726.1"/>
    <property type="molecule type" value="Genomic_DNA"/>
</dbReference>
<gene>
    <name evidence="3" type="ORF">Tco_1057068</name>
</gene>
<evidence type="ECO:0000256" key="1">
    <source>
        <dbReference type="SAM" id="MobiDB-lite"/>
    </source>
</evidence>
<evidence type="ECO:0000313" key="3">
    <source>
        <dbReference type="EMBL" id="GJT82726.1"/>
    </source>
</evidence>
<dbReference type="Gene3D" id="4.10.60.10">
    <property type="entry name" value="Zinc finger, CCHC-type"/>
    <property type="match status" value="1"/>
</dbReference>
<organism evidence="3 4">
    <name type="scientific">Tanacetum coccineum</name>
    <dbReference type="NCBI Taxonomy" id="301880"/>
    <lineage>
        <taxon>Eukaryota</taxon>
        <taxon>Viridiplantae</taxon>
        <taxon>Streptophyta</taxon>
        <taxon>Embryophyta</taxon>
        <taxon>Tracheophyta</taxon>
        <taxon>Spermatophyta</taxon>
        <taxon>Magnoliopsida</taxon>
        <taxon>eudicotyledons</taxon>
        <taxon>Gunneridae</taxon>
        <taxon>Pentapetalae</taxon>
        <taxon>asterids</taxon>
        <taxon>campanulids</taxon>
        <taxon>Asterales</taxon>
        <taxon>Asteraceae</taxon>
        <taxon>Asteroideae</taxon>
        <taxon>Anthemideae</taxon>
        <taxon>Anthemidinae</taxon>
        <taxon>Tanacetum</taxon>
    </lineage>
</organism>
<dbReference type="SMART" id="SM00343">
    <property type="entry name" value="ZnF_C2HC"/>
    <property type="match status" value="2"/>
</dbReference>
<keyword evidence="4" id="KW-1185">Reference proteome</keyword>
<keyword evidence="3" id="KW-0695">RNA-directed DNA polymerase</keyword>
<reference evidence="3" key="1">
    <citation type="journal article" date="2022" name="Int. J. Mol. Sci.">
        <title>Draft Genome of Tanacetum Coccineum: Genomic Comparison of Closely Related Tanacetum-Family Plants.</title>
        <authorList>
            <person name="Yamashiro T."/>
            <person name="Shiraishi A."/>
            <person name="Nakayama K."/>
            <person name="Satake H."/>
        </authorList>
    </citation>
    <scope>NUCLEOTIDE SEQUENCE</scope>
</reference>
<keyword evidence="3" id="KW-0548">Nucleotidyltransferase</keyword>
<feature type="region of interest" description="Disordered" evidence="1">
    <location>
        <begin position="25"/>
        <end position="61"/>
    </location>
</feature>
<feature type="domain" description="CCHC-type" evidence="2">
    <location>
        <begin position="95"/>
        <end position="111"/>
    </location>
</feature>
<accession>A0ABQ5H4I9</accession>
<proteinExistence type="predicted"/>
<dbReference type="Pfam" id="PF00098">
    <property type="entry name" value="zf-CCHC"/>
    <property type="match status" value="1"/>
</dbReference>
<feature type="compositionally biased region" description="Low complexity" evidence="1">
    <location>
        <begin position="171"/>
        <end position="181"/>
    </location>
</feature>
<keyword evidence="3" id="KW-0808">Transferase</keyword>
<reference evidence="3" key="2">
    <citation type="submission" date="2022-01" db="EMBL/GenBank/DDBJ databases">
        <authorList>
            <person name="Yamashiro T."/>
            <person name="Shiraishi A."/>
            <person name="Satake H."/>
            <person name="Nakayama K."/>
        </authorList>
    </citation>
    <scope>NUCLEOTIDE SEQUENCE</scope>
</reference>
<feature type="compositionally biased region" description="Basic and acidic residues" evidence="1">
    <location>
        <begin position="43"/>
        <end position="55"/>
    </location>
</feature>
<evidence type="ECO:0000259" key="2">
    <source>
        <dbReference type="SMART" id="SM00343"/>
    </source>
</evidence>
<protein>
    <submittedName>
        <fullName evidence="3">Reverse transcriptase domain-containing protein</fullName>
    </submittedName>
</protein>
<dbReference type="GO" id="GO:0003964">
    <property type="term" value="F:RNA-directed DNA polymerase activity"/>
    <property type="evidence" value="ECO:0007669"/>
    <property type="project" value="UniProtKB-KW"/>
</dbReference>
<feature type="domain" description="CCHC-type" evidence="2">
    <location>
        <begin position="128"/>
        <end position="144"/>
    </location>
</feature>